<proteinExistence type="inferred from homology"/>
<protein>
    <submittedName>
        <fullName evidence="9">Uncharacterized membrane-associated protein</fullName>
    </submittedName>
</protein>
<comment type="similarity">
    <text evidence="2 7">Belongs to the DedA family.</text>
</comment>
<dbReference type="HOGENOM" id="CLU_044208_3_0_6"/>
<evidence type="ECO:0000256" key="3">
    <source>
        <dbReference type="ARBA" id="ARBA00022475"/>
    </source>
</evidence>
<dbReference type="PANTHER" id="PTHR30353:SF15">
    <property type="entry name" value="INNER MEMBRANE PROTEIN YABI"/>
    <property type="match status" value="1"/>
</dbReference>
<evidence type="ECO:0000256" key="2">
    <source>
        <dbReference type="ARBA" id="ARBA00010792"/>
    </source>
</evidence>
<evidence type="ECO:0000256" key="6">
    <source>
        <dbReference type="ARBA" id="ARBA00023136"/>
    </source>
</evidence>
<dbReference type="Proteomes" id="UP000004263">
    <property type="component" value="Unassembled WGS sequence"/>
</dbReference>
<feature type="transmembrane region" description="Helical" evidence="7">
    <location>
        <begin position="56"/>
        <end position="77"/>
    </location>
</feature>
<feature type="transmembrane region" description="Helical" evidence="7">
    <location>
        <begin position="15"/>
        <end position="36"/>
    </location>
</feature>
<name>Q1N073_9GAMM</name>
<dbReference type="PANTHER" id="PTHR30353">
    <property type="entry name" value="INNER MEMBRANE PROTEIN DEDA-RELATED"/>
    <property type="match status" value="1"/>
</dbReference>
<keyword evidence="3 7" id="KW-1003">Cell membrane</keyword>
<dbReference type="InterPro" id="IPR032818">
    <property type="entry name" value="DedA-like"/>
</dbReference>
<evidence type="ECO:0000259" key="8">
    <source>
        <dbReference type="Pfam" id="PF09335"/>
    </source>
</evidence>
<keyword evidence="6 7" id="KW-0472">Membrane</keyword>
<comment type="subcellular location">
    <subcellularLocation>
        <location evidence="1 7">Cell membrane</location>
        <topology evidence="1 7">Multi-pass membrane protein</topology>
    </subcellularLocation>
</comment>
<organism evidence="9 10">
    <name type="scientific">Bermanella marisrubri</name>
    <dbReference type="NCBI Taxonomy" id="207949"/>
    <lineage>
        <taxon>Bacteria</taxon>
        <taxon>Pseudomonadati</taxon>
        <taxon>Pseudomonadota</taxon>
        <taxon>Gammaproteobacteria</taxon>
        <taxon>Oceanospirillales</taxon>
        <taxon>Oceanospirillaceae</taxon>
        <taxon>Bermanella</taxon>
    </lineage>
</organism>
<gene>
    <name evidence="9" type="ORF">RED65_08144</name>
</gene>
<dbReference type="AlphaFoldDB" id="Q1N073"/>
<accession>Q1N073</accession>
<reference evidence="9 10" key="1">
    <citation type="submission" date="2006-03" db="EMBL/GenBank/DDBJ databases">
        <authorList>
            <person name="Pinhassi J."/>
            <person name="Pedros-Alio C."/>
            <person name="Ferriera S."/>
            <person name="Johnson J."/>
            <person name="Kravitz S."/>
            <person name="Halpern A."/>
            <person name="Remington K."/>
            <person name="Beeson K."/>
            <person name="Tran B."/>
            <person name="Rogers Y.-H."/>
            <person name="Friedman R."/>
            <person name="Venter J.C."/>
        </authorList>
    </citation>
    <scope>NUCLEOTIDE SEQUENCE [LARGE SCALE GENOMIC DNA]</scope>
    <source>
        <strain evidence="9 10">RED65</strain>
    </source>
</reference>
<evidence type="ECO:0000256" key="7">
    <source>
        <dbReference type="RuleBase" id="RU367016"/>
    </source>
</evidence>
<dbReference type="EMBL" id="AAQH01000015">
    <property type="protein sequence ID" value="EAT11644.1"/>
    <property type="molecule type" value="Genomic_DNA"/>
</dbReference>
<keyword evidence="4 7" id="KW-0812">Transmembrane</keyword>
<evidence type="ECO:0000256" key="1">
    <source>
        <dbReference type="ARBA" id="ARBA00004651"/>
    </source>
</evidence>
<dbReference type="OrthoDB" id="9780918at2"/>
<sequence length="196" mass="21651">MMEAVITFVENQPEYLLWAIGIIAMLESLAVVGIVVPGVGLLASLSILAANAGTNVYAMLSVAIIGAIVGDGLSFLFGRLFQDRLSQIWPFTRHPEWISTGHNFFERHGGKSIFIGRFIGPVRPFIPMVAGMLRMDGKHFLTLNVASAICWAPAYLLPGYLFGQYVSITELLSWKGLLALTMATMIAFVATWWWKR</sequence>
<dbReference type="RefSeq" id="WP_007018865.1">
    <property type="nucleotide sequence ID" value="NZ_CH724119.1"/>
</dbReference>
<dbReference type="GO" id="GO:0005886">
    <property type="term" value="C:plasma membrane"/>
    <property type="evidence" value="ECO:0007669"/>
    <property type="project" value="UniProtKB-SubCell"/>
</dbReference>
<feature type="transmembrane region" description="Helical" evidence="7">
    <location>
        <begin position="140"/>
        <end position="162"/>
    </location>
</feature>
<keyword evidence="5 7" id="KW-1133">Transmembrane helix</keyword>
<evidence type="ECO:0000256" key="5">
    <source>
        <dbReference type="ARBA" id="ARBA00022989"/>
    </source>
</evidence>
<dbReference type="Pfam" id="PF09335">
    <property type="entry name" value="VTT_dom"/>
    <property type="match status" value="1"/>
</dbReference>
<comment type="caution">
    <text evidence="9">The sequence shown here is derived from an EMBL/GenBank/DDBJ whole genome shotgun (WGS) entry which is preliminary data.</text>
</comment>
<keyword evidence="10" id="KW-1185">Reference proteome</keyword>
<evidence type="ECO:0000313" key="10">
    <source>
        <dbReference type="Proteomes" id="UP000004263"/>
    </source>
</evidence>
<evidence type="ECO:0000313" key="9">
    <source>
        <dbReference type="EMBL" id="EAT11644.1"/>
    </source>
</evidence>
<dbReference type="InterPro" id="IPR032816">
    <property type="entry name" value="VTT_dom"/>
</dbReference>
<feature type="transmembrane region" description="Helical" evidence="7">
    <location>
        <begin position="174"/>
        <end position="194"/>
    </location>
</feature>
<feature type="domain" description="VTT" evidence="8">
    <location>
        <begin position="36"/>
        <end position="160"/>
    </location>
</feature>
<evidence type="ECO:0000256" key="4">
    <source>
        <dbReference type="ARBA" id="ARBA00022692"/>
    </source>
</evidence>
<dbReference type="STRING" id="207949.RED65_08144"/>